<feature type="transmembrane region" description="Helical" evidence="14">
    <location>
        <begin position="174"/>
        <end position="196"/>
    </location>
</feature>
<dbReference type="InterPro" id="IPR050277">
    <property type="entry name" value="Sodium:Solute_Symporter"/>
</dbReference>
<dbReference type="STRING" id="1121316.SAMN02745207_00806"/>
<dbReference type="EMBL" id="FQXM01000004">
    <property type="protein sequence ID" value="SHH34704.1"/>
    <property type="molecule type" value="Genomic_DNA"/>
</dbReference>
<evidence type="ECO:0000256" key="5">
    <source>
        <dbReference type="ARBA" id="ARBA00022692"/>
    </source>
</evidence>
<dbReference type="PROSITE" id="PS50283">
    <property type="entry name" value="NA_SOLUT_SYMP_3"/>
    <property type="match status" value="1"/>
</dbReference>
<evidence type="ECO:0000256" key="9">
    <source>
        <dbReference type="ARBA" id="ARBA00023065"/>
    </source>
</evidence>
<comment type="subcellular location">
    <subcellularLocation>
        <location evidence="1">Cell membrane</location>
        <topology evidence="1">Multi-pass membrane protein</topology>
    </subcellularLocation>
</comment>
<gene>
    <name evidence="15" type="ORF">SAMN02745207_00806</name>
</gene>
<dbReference type="Gene3D" id="1.20.1730.10">
    <property type="entry name" value="Sodium/glucose cotransporter"/>
    <property type="match status" value="1"/>
</dbReference>
<evidence type="ECO:0000313" key="15">
    <source>
        <dbReference type="EMBL" id="SHH34704.1"/>
    </source>
</evidence>
<feature type="transmembrane region" description="Helical" evidence="14">
    <location>
        <begin position="423"/>
        <end position="443"/>
    </location>
</feature>
<feature type="transmembrane region" description="Helical" evidence="14">
    <location>
        <begin position="340"/>
        <end position="364"/>
    </location>
</feature>
<evidence type="ECO:0000256" key="14">
    <source>
        <dbReference type="SAM" id="Phobius"/>
    </source>
</evidence>
<evidence type="ECO:0000256" key="12">
    <source>
        <dbReference type="ARBA" id="ARBA00033708"/>
    </source>
</evidence>
<evidence type="ECO:0000256" key="6">
    <source>
        <dbReference type="ARBA" id="ARBA00022847"/>
    </source>
</evidence>
<evidence type="ECO:0000313" key="16">
    <source>
        <dbReference type="Proteomes" id="UP000184447"/>
    </source>
</evidence>
<dbReference type="Proteomes" id="UP000184447">
    <property type="component" value="Unassembled WGS sequence"/>
</dbReference>
<keyword evidence="8" id="KW-0915">Sodium</keyword>
<comment type="catalytic activity">
    <reaction evidence="12">
        <text>L-proline(in) + Na(+)(in) = L-proline(out) + Na(+)(out)</text>
        <dbReference type="Rhea" id="RHEA:28967"/>
        <dbReference type="ChEBI" id="CHEBI:29101"/>
        <dbReference type="ChEBI" id="CHEBI:60039"/>
    </reaction>
</comment>
<feature type="transmembrane region" description="Helical" evidence="14">
    <location>
        <begin position="98"/>
        <end position="116"/>
    </location>
</feature>
<keyword evidence="10 14" id="KW-0472">Membrane</keyword>
<keyword evidence="3" id="KW-0813">Transport</keyword>
<feature type="transmembrane region" description="Helical" evidence="14">
    <location>
        <begin position="299"/>
        <end position="320"/>
    </location>
</feature>
<name>A0A1M5S887_9CLOT</name>
<feature type="transmembrane region" description="Helical" evidence="14">
    <location>
        <begin position="254"/>
        <end position="278"/>
    </location>
</feature>
<accession>A0A1M5S887</accession>
<evidence type="ECO:0000256" key="8">
    <source>
        <dbReference type="ARBA" id="ARBA00023053"/>
    </source>
</evidence>
<evidence type="ECO:0000256" key="13">
    <source>
        <dbReference type="RuleBase" id="RU362091"/>
    </source>
</evidence>
<proteinExistence type="inferred from homology"/>
<dbReference type="GO" id="GO:0005886">
    <property type="term" value="C:plasma membrane"/>
    <property type="evidence" value="ECO:0007669"/>
    <property type="project" value="UniProtKB-SubCell"/>
</dbReference>
<keyword evidence="16" id="KW-1185">Reference proteome</keyword>
<dbReference type="PANTHER" id="PTHR48086:SF3">
    <property type="entry name" value="SODIUM_PROLINE SYMPORTER"/>
    <property type="match status" value="1"/>
</dbReference>
<dbReference type="RefSeq" id="WP_073337150.1">
    <property type="nucleotide sequence ID" value="NZ_FQXM01000004.1"/>
</dbReference>
<sequence>MNLSSFLILSNQLPSDPTSLVSQYKGMGVTTAIVIVYLLIVLGIGYWATKRTKSSKDFFIAGKQIGPVALALAAFSATLSGWLFVGAPGLIYSIGTGAMWFTMSTAVCYTLLWTILGKRMRLLVEIKDVMTVADAVNERFKSQFASGLAGIATLIGVVLYLATQLLAMGVILSYVFNISVATGVIIGMIVTLLYAIGGGMIAGIYTDVFQGTMMVITSIVIFAIAMSKGGGMLNITNVISTAPALSEGALGLKFVGPFGIVAPIVAMSWFFLLALGIVGQPHLVHKFFMIKDIKRLRHGALLTTVPAIISGLLSFGVGIVVKSKVMSGELAVLVKADDAITVFLLNYTTPVLVGLAFAGIASAIMSTADSFINIAAAAAVRDLPNALGKKLSEKSQLKWGRITSLACGVVSVSLALGLSSGGIALLGAFGYGTFAAALAPTIGMGFNWKRATKEGAISSIAVGLIVGIVLEVAKVLKMGWYMNGLGSLGIYNGLFALSISTIVFIAVSFLTKPAELDKGIEAVMDC</sequence>
<dbReference type="PANTHER" id="PTHR48086">
    <property type="entry name" value="SODIUM/PROLINE SYMPORTER-RELATED"/>
    <property type="match status" value="1"/>
</dbReference>
<evidence type="ECO:0000256" key="2">
    <source>
        <dbReference type="ARBA" id="ARBA00006434"/>
    </source>
</evidence>
<dbReference type="GO" id="GO:0006814">
    <property type="term" value="P:sodium ion transport"/>
    <property type="evidence" value="ECO:0007669"/>
    <property type="project" value="UniProtKB-KW"/>
</dbReference>
<protein>
    <submittedName>
        <fullName evidence="15">Sodium/pantothenate symporter</fullName>
    </submittedName>
</protein>
<dbReference type="OrthoDB" id="9810181at2"/>
<feature type="transmembrane region" description="Helical" evidence="14">
    <location>
        <begin position="455"/>
        <end position="476"/>
    </location>
</feature>
<evidence type="ECO:0000256" key="4">
    <source>
        <dbReference type="ARBA" id="ARBA00022475"/>
    </source>
</evidence>
<feature type="transmembrane region" description="Helical" evidence="14">
    <location>
        <begin position="399"/>
        <end position="417"/>
    </location>
</feature>
<dbReference type="InterPro" id="IPR038377">
    <property type="entry name" value="Na/Glc_symporter_sf"/>
</dbReference>
<reference evidence="15 16" key="1">
    <citation type="submission" date="2016-11" db="EMBL/GenBank/DDBJ databases">
        <authorList>
            <person name="Jaros S."/>
            <person name="Januszkiewicz K."/>
            <person name="Wedrychowicz H."/>
        </authorList>
    </citation>
    <scope>NUCLEOTIDE SEQUENCE [LARGE SCALE GENOMIC DNA]</scope>
    <source>
        <strain evidence="15 16">DSM 8605</strain>
    </source>
</reference>
<evidence type="ECO:0000256" key="11">
    <source>
        <dbReference type="ARBA" id="ARBA00023201"/>
    </source>
</evidence>
<evidence type="ECO:0000256" key="10">
    <source>
        <dbReference type="ARBA" id="ARBA00023136"/>
    </source>
</evidence>
<evidence type="ECO:0000256" key="1">
    <source>
        <dbReference type="ARBA" id="ARBA00004651"/>
    </source>
</evidence>
<dbReference type="InterPro" id="IPR001734">
    <property type="entry name" value="Na/solute_symporter"/>
</dbReference>
<dbReference type="GO" id="GO:0015293">
    <property type="term" value="F:symporter activity"/>
    <property type="evidence" value="ECO:0007669"/>
    <property type="project" value="UniProtKB-KW"/>
</dbReference>
<feature type="transmembrane region" description="Helical" evidence="14">
    <location>
        <begin position="27"/>
        <end position="48"/>
    </location>
</feature>
<keyword evidence="6" id="KW-0769">Symport</keyword>
<feature type="transmembrane region" description="Helical" evidence="14">
    <location>
        <begin position="68"/>
        <end position="92"/>
    </location>
</feature>
<organism evidence="15 16">
    <name type="scientific">Clostridium grantii DSM 8605</name>
    <dbReference type="NCBI Taxonomy" id="1121316"/>
    <lineage>
        <taxon>Bacteria</taxon>
        <taxon>Bacillati</taxon>
        <taxon>Bacillota</taxon>
        <taxon>Clostridia</taxon>
        <taxon>Eubacteriales</taxon>
        <taxon>Clostridiaceae</taxon>
        <taxon>Clostridium</taxon>
    </lineage>
</organism>
<dbReference type="AlphaFoldDB" id="A0A1M5S887"/>
<keyword evidence="7 14" id="KW-1133">Transmembrane helix</keyword>
<feature type="transmembrane region" description="Helical" evidence="14">
    <location>
        <begin position="144"/>
        <end position="162"/>
    </location>
</feature>
<comment type="similarity">
    <text evidence="2 13">Belongs to the sodium:solute symporter (SSF) (TC 2.A.21) family.</text>
</comment>
<keyword evidence="9" id="KW-0406">Ion transport</keyword>
<keyword evidence="5 14" id="KW-0812">Transmembrane</keyword>
<keyword evidence="4" id="KW-1003">Cell membrane</keyword>
<evidence type="ECO:0000256" key="7">
    <source>
        <dbReference type="ARBA" id="ARBA00022989"/>
    </source>
</evidence>
<evidence type="ECO:0000256" key="3">
    <source>
        <dbReference type="ARBA" id="ARBA00022448"/>
    </source>
</evidence>
<dbReference type="Pfam" id="PF00474">
    <property type="entry name" value="SSF"/>
    <property type="match status" value="1"/>
</dbReference>
<feature type="transmembrane region" description="Helical" evidence="14">
    <location>
        <begin position="488"/>
        <end position="510"/>
    </location>
</feature>
<keyword evidence="11" id="KW-0739">Sodium transport</keyword>